<sequence length="123" mass="12633">MAEAVSCVAEAEEAARMICALRFADLGGRPRRGASPSRTRIRPRRPRRRSGGGGGGGGGDAAAGGAAVAPRRAGEALAEVVRGLDPPRAEGPVVVGGGGRAGEADAREPRVAPRLQRRLRRVH</sequence>
<feature type="compositionally biased region" description="Gly residues" evidence="1">
    <location>
        <begin position="51"/>
        <end position="62"/>
    </location>
</feature>
<proteinExistence type="predicted"/>
<accession>A0A6V7PM68</accession>
<dbReference type="EMBL" id="LR862149">
    <property type="protein sequence ID" value="CAD1831911.1"/>
    <property type="molecule type" value="Genomic_DNA"/>
</dbReference>
<feature type="region of interest" description="Disordered" evidence="1">
    <location>
        <begin position="26"/>
        <end position="123"/>
    </location>
</feature>
<name>A0A6V7PM68_ANACO</name>
<protein>
    <submittedName>
        <fullName evidence="2">Uncharacterized protein</fullName>
    </submittedName>
</protein>
<evidence type="ECO:0000313" key="2">
    <source>
        <dbReference type="EMBL" id="CAD1831911.1"/>
    </source>
</evidence>
<organism evidence="2">
    <name type="scientific">Ananas comosus var. bracteatus</name>
    <name type="common">red pineapple</name>
    <dbReference type="NCBI Taxonomy" id="296719"/>
    <lineage>
        <taxon>Eukaryota</taxon>
        <taxon>Viridiplantae</taxon>
        <taxon>Streptophyta</taxon>
        <taxon>Embryophyta</taxon>
        <taxon>Tracheophyta</taxon>
        <taxon>Spermatophyta</taxon>
        <taxon>Magnoliopsida</taxon>
        <taxon>Liliopsida</taxon>
        <taxon>Poales</taxon>
        <taxon>Bromeliaceae</taxon>
        <taxon>Bromelioideae</taxon>
        <taxon>Ananas</taxon>
    </lineage>
</organism>
<feature type="compositionally biased region" description="Basic and acidic residues" evidence="1">
    <location>
        <begin position="102"/>
        <end position="111"/>
    </location>
</feature>
<dbReference type="AlphaFoldDB" id="A0A6V7PM68"/>
<feature type="compositionally biased region" description="Low complexity" evidence="1">
    <location>
        <begin position="63"/>
        <end position="78"/>
    </location>
</feature>
<reference evidence="2" key="1">
    <citation type="submission" date="2020-07" db="EMBL/GenBank/DDBJ databases">
        <authorList>
            <person name="Lin J."/>
        </authorList>
    </citation>
    <scope>NUCLEOTIDE SEQUENCE</scope>
</reference>
<evidence type="ECO:0000256" key="1">
    <source>
        <dbReference type="SAM" id="MobiDB-lite"/>
    </source>
</evidence>
<feature type="compositionally biased region" description="Basic residues" evidence="1">
    <location>
        <begin position="39"/>
        <end position="50"/>
    </location>
</feature>
<gene>
    <name evidence="2" type="ORF">CB5_LOCUS15122</name>
</gene>